<protein>
    <submittedName>
        <fullName evidence="2">Uncharacterized protein</fullName>
    </submittedName>
</protein>
<dbReference type="KEGG" id="sroi:IAG44_31370"/>
<accession>A0A7H0IL46</accession>
<gene>
    <name evidence="2" type="ORF">IAG44_31370</name>
</gene>
<evidence type="ECO:0000256" key="1">
    <source>
        <dbReference type="SAM" id="Phobius"/>
    </source>
</evidence>
<proteinExistence type="predicted"/>
<dbReference type="Proteomes" id="UP000516052">
    <property type="component" value="Chromosome"/>
</dbReference>
<organism evidence="2 3">
    <name type="scientific">Streptomyces roseirectus</name>
    <dbReference type="NCBI Taxonomy" id="2768066"/>
    <lineage>
        <taxon>Bacteria</taxon>
        <taxon>Bacillati</taxon>
        <taxon>Actinomycetota</taxon>
        <taxon>Actinomycetes</taxon>
        <taxon>Kitasatosporales</taxon>
        <taxon>Streptomycetaceae</taxon>
        <taxon>Streptomyces</taxon>
    </lineage>
</organism>
<keyword evidence="1" id="KW-0472">Membrane</keyword>
<reference evidence="2 3" key="1">
    <citation type="submission" date="2020-08" db="EMBL/GenBank/DDBJ databases">
        <title>A novel species.</title>
        <authorList>
            <person name="Gao J."/>
        </authorList>
    </citation>
    <scope>NUCLEOTIDE SEQUENCE [LARGE SCALE GENOMIC DNA]</scope>
    <source>
        <strain evidence="2 3">CRXT-G-22</strain>
    </source>
</reference>
<keyword evidence="3" id="KW-1185">Reference proteome</keyword>
<name>A0A7H0IL46_9ACTN</name>
<dbReference type="EMBL" id="CP060828">
    <property type="protein sequence ID" value="QNP73512.1"/>
    <property type="molecule type" value="Genomic_DNA"/>
</dbReference>
<evidence type="ECO:0000313" key="3">
    <source>
        <dbReference type="Proteomes" id="UP000516052"/>
    </source>
</evidence>
<evidence type="ECO:0000313" key="2">
    <source>
        <dbReference type="EMBL" id="QNP73512.1"/>
    </source>
</evidence>
<keyword evidence="1" id="KW-0812">Transmembrane</keyword>
<feature type="transmembrane region" description="Helical" evidence="1">
    <location>
        <begin position="21"/>
        <end position="41"/>
    </location>
</feature>
<sequence>MPARSHTRPHPATTGGPETRLRWWAVALPILAFLTLLSLVMNPADAHAAASDPAWTQLVERVRQLMAG</sequence>
<dbReference type="RefSeq" id="WP_187750449.1">
    <property type="nucleotide sequence ID" value="NZ_CP060828.1"/>
</dbReference>
<keyword evidence="1" id="KW-1133">Transmembrane helix</keyword>
<dbReference type="AlphaFoldDB" id="A0A7H0IL46"/>